<accession>A0A075AQN0</accession>
<keyword evidence="4" id="KW-1185">Reference proteome</keyword>
<evidence type="ECO:0000313" key="3">
    <source>
        <dbReference type="EMBL" id="RKP22190.1"/>
    </source>
</evidence>
<dbReference type="Proteomes" id="UP000281549">
    <property type="component" value="Unassembled WGS sequence"/>
</dbReference>
<sequence length="391" mass="45336">MYMPIPTNEKIIETRSKDTEPWIKELPSSVPVKFRLMKTPDVEGTRDVVESVDGSIEDIFTFETFTSLFQMAIKANKDFILARVTTQDESGKLFYSIYQAHHINKVLFRTQPEEGLLHRMKARNPLNNMTVVGDVHYYKIPSDLAKQAWNMQYNDSVGEIIQSSVRTENQVKCKSKRFSSGDWESLLDVSRTTLKSSKDSALSDLFPARTMRKEKRHTRSRSIEKQCNFTEERQSLLKVHAVSMIDIRPNPYYSDEISTKPVKVKNDPEPLTFDLEYFATDDDFLMKSSIREYFKQMSVEENDYVLFTLYPSDQTAVPMPDVAPAEFVPSLSNLYGVLRRKNIKWFVLIYLAVSSVVLNYVVPLQYVYLVAFLLIFFLVFLVVLFTECFSH</sequence>
<dbReference type="EMBL" id="ML004906">
    <property type="protein sequence ID" value="RKP22190.1"/>
    <property type="molecule type" value="Genomic_DNA"/>
</dbReference>
<dbReference type="OrthoDB" id="2189509at2759"/>
<name>A0A075AQN0_ROZAC</name>
<dbReference type="OMA" id="RNPLNNM"/>
<gene>
    <name evidence="2" type="ORF">O9G_001484</name>
    <name evidence="3" type="ORF">ROZALSC1DRAFT_26433</name>
</gene>
<feature type="transmembrane region" description="Helical" evidence="1">
    <location>
        <begin position="368"/>
        <end position="389"/>
    </location>
</feature>
<dbReference type="InterPro" id="IPR031537">
    <property type="entry name" value="DUF5092"/>
</dbReference>
<keyword evidence="1" id="KW-0812">Transmembrane</keyword>
<evidence type="ECO:0000313" key="4">
    <source>
        <dbReference type="Proteomes" id="UP000030755"/>
    </source>
</evidence>
<dbReference type="EMBL" id="KE561324">
    <property type="protein sequence ID" value="EPZ31010.1"/>
    <property type="molecule type" value="Genomic_DNA"/>
</dbReference>
<organism evidence="2 4">
    <name type="scientific">Rozella allomycis (strain CSF55)</name>
    <dbReference type="NCBI Taxonomy" id="988480"/>
    <lineage>
        <taxon>Eukaryota</taxon>
        <taxon>Fungi</taxon>
        <taxon>Fungi incertae sedis</taxon>
        <taxon>Cryptomycota</taxon>
        <taxon>Cryptomycota incertae sedis</taxon>
        <taxon>Rozella</taxon>
    </lineage>
</organism>
<keyword evidence="1" id="KW-0472">Membrane</keyword>
<dbReference type="Proteomes" id="UP000030755">
    <property type="component" value="Unassembled WGS sequence"/>
</dbReference>
<evidence type="ECO:0000256" key="1">
    <source>
        <dbReference type="SAM" id="Phobius"/>
    </source>
</evidence>
<dbReference type="AlphaFoldDB" id="A0A075AQN0"/>
<feature type="transmembrane region" description="Helical" evidence="1">
    <location>
        <begin position="345"/>
        <end position="362"/>
    </location>
</feature>
<evidence type="ECO:0000313" key="5">
    <source>
        <dbReference type="Proteomes" id="UP000281549"/>
    </source>
</evidence>
<evidence type="ECO:0000313" key="2">
    <source>
        <dbReference type="EMBL" id="EPZ31010.1"/>
    </source>
</evidence>
<reference evidence="5" key="2">
    <citation type="journal article" date="2018" name="Nat. Microbiol.">
        <title>Leveraging single-cell genomics to expand the fungal tree of life.</title>
        <authorList>
            <person name="Ahrendt S.R."/>
            <person name="Quandt C.A."/>
            <person name="Ciobanu D."/>
            <person name="Clum A."/>
            <person name="Salamov A."/>
            <person name="Andreopoulos B."/>
            <person name="Cheng J.F."/>
            <person name="Woyke T."/>
            <person name="Pelin A."/>
            <person name="Henrissat B."/>
            <person name="Reynolds N.K."/>
            <person name="Benny G.L."/>
            <person name="Smith M.E."/>
            <person name="James T.Y."/>
            <person name="Grigoriev I.V."/>
        </authorList>
    </citation>
    <scope>NUCLEOTIDE SEQUENCE [LARGE SCALE GENOMIC DNA]</scope>
    <source>
        <strain evidence="5">CSF55</strain>
    </source>
</reference>
<dbReference type="Pfam" id="PF17010">
    <property type="entry name" value="DUF5092"/>
    <property type="match status" value="1"/>
</dbReference>
<reference evidence="2 4" key="1">
    <citation type="journal article" date="2013" name="Curr. Biol.">
        <title>Shared signatures of parasitism and phylogenomics unite Cryptomycota and microsporidia.</title>
        <authorList>
            <person name="James T.Y."/>
            <person name="Pelin A."/>
            <person name="Bonen L."/>
            <person name="Ahrendt S."/>
            <person name="Sain D."/>
            <person name="Corradi N."/>
            <person name="Stajich J.E."/>
        </authorList>
    </citation>
    <scope>NUCLEOTIDE SEQUENCE [LARGE SCALE GENOMIC DNA]</scope>
    <source>
        <strain evidence="2 4">CSF55</strain>
        <strain evidence="2 4">CSF55</strain>
    </source>
</reference>
<dbReference type="STRING" id="988480.A0A075AQN0"/>
<proteinExistence type="predicted"/>
<reference evidence="3" key="3">
    <citation type="submission" date="2018-08" db="EMBL/GenBank/DDBJ databases">
        <title>Leveraging single-cell genomics to expand the Fungal Tree of Life.</title>
        <authorList>
            <consortium name="DOE Joint Genome Institute"/>
            <person name="Ahrendt S.R."/>
            <person name="Quandt C.A."/>
            <person name="Ciobanu D."/>
            <person name="Clum A."/>
            <person name="Salamov A."/>
            <person name="Andreopoulos B."/>
            <person name="Cheng J.-F."/>
            <person name="Woyke T."/>
            <person name="Pelin A."/>
            <person name="Henrissat B."/>
            <person name="Reynolds N."/>
            <person name="Benny G.L."/>
            <person name="Smith M.E."/>
            <person name="James T.Y."/>
            <person name="Grigoriev I.V."/>
        </authorList>
    </citation>
    <scope>NUCLEOTIDE SEQUENCE</scope>
    <source>
        <strain evidence="3">CSF55</strain>
    </source>
</reference>
<keyword evidence="1" id="KW-1133">Transmembrane helix</keyword>
<dbReference type="HOGENOM" id="CLU_706278_0_0_1"/>
<protein>
    <submittedName>
        <fullName evidence="2">Uncharacterized protein</fullName>
    </submittedName>
</protein>